<organism evidence="2 3">
    <name type="scientific">Helicobacter brantae</name>
    <dbReference type="NCBI Taxonomy" id="375927"/>
    <lineage>
        <taxon>Bacteria</taxon>
        <taxon>Pseudomonadati</taxon>
        <taxon>Campylobacterota</taxon>
        <taxon>Epsilonproteobacteria</taxon>
        <taxon>Campylobacterales</taxon>
        <taxon>Helicobacteraceae</taxon>
        <taxon>Helicobacter</taxon>
    </lineage>
</organism>
<protein>
    <recommendedName>
        <fullName evidence="4">TerC family integral membrane protein</fullName>
    </recommendedName>
</protein>
<sequence length="143" mass="16614">MQELDMIKKAFSSLVFYHYFFSAFLALPFVINLITLFTYKNFVALNKKIWYVMPLLFFLIAVSALSGLNLLAMQHNFTSLKVIAMSFYLGFVLFGEIYRIRLLKVAIRTNEEAMLEYVKKAKILYFLDLLGFILVFFGSKSAI</sequence>
<keyword evidence="1" id="KW-0812">Transmembrane</keyword>
<proteinExistence type="predicted"/>
<feature type="transmembrane region" description="Helical" evidence="1">
    <location>
        <begin position="123"/>
        <end position="142"/>
    </location>
</feature>
<feature type="transmembrane region" description="Helical" evidence="1">
    <location>
        <begin position="83"/>
        <end position="102"/>
    </location>
</feature>
<keyword evidence="1" id="KW-0472">Membrane</keyword>
<reference evidence="2 3" key="1">
    <citation type="submission" date="2018-04" db="EMBL/GenBank/DDBJ databases">
        <title>Novel Campyloabacter and Helicobacter Species and Strains.</title>
        <authorList>
            <person name="Mannion A.J."/>
            <person name="Shen Z."/>
            <person name="Fox J.G."/>
        </authorList>
    </citation>
    <scope>NUCLEOTIDE SEQUENCE [LARGE SCALE GENOMIC DNA]</scope>
    <source>
        <strain evidence="2 3">MIT 04-9366</strain>
    </source>
</reference>
<gene>
    <name evidence="2" type="ORF">CQA58_07360</name>
</gene>
<evidence type="ECO:0008006" key="4">
    <source>
        <dbReference type="Google" id="ProtNLM"/>
    </source>
</evidence>
<feature type="transmembrane region" description="Helical" evidence="1">
    <location>
        <begin position="49"/>
        <end position="71"/>
    </location>
</feature>
<evidence type="ECO:0000313" key="3">
    <source>
        <dbReference type="Proteomes" id="UP000257045"/>
    </source>
</evidence>
<keyword evidence="1" id="KW-1133">Transmembrane helix</keyword>
<evidence type="ECO:0000256" key="1">
    <source>
        <dbReference type="SAM" id="Phobius"/>
    </source>
</evidence>
<name>A0A3D8IVA7_9HELI</name>
<dbReference type="OrthoDB" id="5329781at2"/>
<dbReference type="Proteomes" id="UP000257045">
    <property type="component" value="Unassembled WGS sequence"/>
</dbReference>
<dbReference type="EMBL" id="NXLV01000017">
    <property type="protein sequence ID" value="RDU69188.1"/>
    <property type="molecule type" value="Genomic_DNA"/>
</dbReference>
<keyword evidence="3" id="KW-1185">Reference proteome</keyword>
<dbReference type="RefSeq" id="WP_115570067.1">
    <property type="nucleotide sequence ID" value="NZ_NXLV01000017.1"/>
</dbReference>
<dbReference type="AlphaFoldDB" id="A0A3D8IVA7"/>
<evidence type="ECO:0000313" key="2">
    <source>
        <dbReference type="EMBL" id="RDU69188.1"/>
    </source>
</evidence>
<feature type="transmembrane region" description="Helical" evidence="1">
    <location>
        <begin position="16"/>
        <end position="37"/>
    </location>
</feature>
<accession>A0A3D8IVA7</accession>
<comment type="caution">
    <text evidence="2">The sequence shown here is derived from an EMBL/GenBank/DDBJ whole genome shotgun (WGS) entry which is preliminary data.</text>
</comment>